<evidence type="ECO:0000313" key="11">
    <source>
        <dbReference type="Proteomes" id="UP000606490"/>
    </source>
</evidence>
<keyword evidence="11" id="KW-1185">Reference proteome</keyword>
<keyword evidence="7" id="KW-0998">Cell outer membrane</keyword>
<keyword evidence="5" id="KW-0812">Transmembrane</keyword>
<dbReference type="InterPro" id="IPR051906">
    <property type="entry name" value="TolC-like"/>
</dbReference>
<evidence type="ECO:0000256" key="9">
    <source>
        <dbReference type="SAM" id="SignalP"/>
    </source>
</evidence>
<name>A0ABS1VA47_9PROT</name>
<evidence type="ECO:0000256" key="7">
    <source>
        <dbReference type="ARBA" id="ARBA00023237"/>
    </source>
</evidence>
<keyword evidence="8" id="KW-0175">Coiled coil</keyword>
<dbReference type="InterPro" id="IPR003423">
    <property type="entry name" value="OMP_efflux"/>
</dbReference>
<evidence type="ECO:0000256" key="3">
    <source>
        <dbReference type="ARBA" id="ARBA00022448"/>
    </source>
</evidence>
<keyword evidence="9" id="KW-0732">Signal</keyword>
<dbReference type="PANTHER" id="PTHR30026">
    <property type="entry name" value="OUTER MEMBRANE PROTEIN TOLC"/>
    <property type="match status" value="1"/>
</dbReference>
<accession>A0ABS1VA47</accession>
<dbReference type="EMBL" id="JAEUXJ010000015">
    <property type="protein sequence ID" value="MBL6458517.1"/>
    <property type="molecule type" value="Genomic_DNA"/>
</dbReference>
<dbReference type="RefSeq" id="WP_202828254.1">
    <property type="nucleotide sequence ID" value="NZ_JAEUXJ010000015.1"/>
</dbReference>
<dbReference type="Pfam" id="PF02321">
    <property type="entry name" value="OEP"/>
    <property type="match status" value="2"/>
</dbReference>
<feature type="chain" id="PRO_5045283693" evidence="9">
    <location>
        <begin position="21"/>
        <end position="463"/>
    </location>
</feature>
<evidence type="ECO:0000313" key="10">
    <source>
        <dbReference type="EMBL" id="MBL6458517.1"/>
    </source>
</evidence>
<evidence type="ECO:0000256" key="4">
    <source>
        <dbReference type="ARBA" id="ARBA00022452"/>
    </source>
</evidence>
<protein>
    <submittedName>
        <fullName evidence="10">TolC family protein</fullName>
    </submittedName>
</protein>
<gene>
    <name evidence="10" type="ORF">JMJ55_24575</name>
</gene>
<organism evidence="10 11">
    <name type="scientific">Belnapia mucosa</name>
    <dbReference type="NCBI Taxonomy" id="2804532"/>
    <lineage>
        <taxon>Bacteria</taxon>
        <taxon>Pseudomonadati</taxon>
        <taxon>Pseudomonadota</taxon>
        <taxon>Alphaproteobacteria</taxon>
        <taxon>Acetobacterales</taxon>
        <taxon>Roseomonadaceae</taxon>
        <taxon>Belnapia</taxon>
    </lineage>
</organism>
<evidence type="ECO:0000256" key="5">
    <source>
        <dbReference type="ARBA" id="ARBA00022692"/>
    </source>
</evidence>
<evidence type="ECO:0000256" key="6">
    <source>
        <dbReference type="ARBA" id="ARBA00023136"/>
    </source>
</evidence>
<dbReference type="Proteomes" id="UP000606490">
    <property type="component" value="Unassembled WGS sequence"/>
</dbReference>
<keyword evidence="3" id="KW-0813">Transport</keyword>
<keyword evidence="4" id="KW-1134">Transmembrane beta strand</keyword>
<reference evidence="10 11" key="1">
    <citation type="submission" date="2021-01" db="EMBL/GenBank/DDBJ databases">
        <title>Belnapia mucosa sp. nov. and Belnapia arida sp. nov., isolated from the Tabernas Desert (Almeria, Spain).</title>
        <authorList>
            <person name="Molina-Menor E."/>
            <person name="Vidal-Verdu A."/>
            <person name="Calonge A."/>
            <person name="Satari L."/>
            <person name="Pereto Magraner J."/>
            <person name="Porcar Miralles M."/>
        </authorList>
    </citation>
    <scope>NUCLEOTIDE SEQUENCE [LARGE SCALE GENOMIC DNA]</scope>
    <source>
        <strain evidence="10 11">T6</strain>
    </source>
</reference>
<dbReference type="Gene3D" id="1.20.1600.10">
    <property type="entry name" value="Outer membrane efflux proteins (OEP)"/>
    <property type="match status" value="1"/>
</dbReference>
<dbReference type="PANTHER" id="PTHR30026:SF20">
    <property type="entry name" value="OUTER MEMBRANE PROTEIN TOLC"/>
    <property type="match status" value="1"/>
</dbReference>
<proteinExistence type="inferred from homology"/>
<comment type="similarity">
    <text evidence="2">Belongs to the outer membrane factor (OMF) (TC 1.B.17) family.</text>
</comment>
<comment type="subcellular location">
    <subcellularLocation>
        <location evidence="1">Cell outer membrane</location>
    </subcellularLocation>
</comment>
<evidence type="ECO:0000256" key="8">
    <source>
        <dbReference type="SAM" id="Coils"/>
    </source>
</evidence>
<dbReference type="SUPFAM" id="SSF56954">
    <property type="entry name" value="Outer membrane efflux proteins (OEP)"/>
    <property type="match status" value="1"/>
</dbReference>
<feature type="coiled-coil region" evidence="8">
    <location>
        <begin position="119"/>
        <end position="178"/>
    </location>
</feature>
<evidence type="ECO:0000256" key="1">
    <source>
        <dbReference type="ARBA" id="ARBA00004442"/>
    </source>
</evidence>
<feature type="signal peptide" evidence="9">
    <location>
        <begin position="1"/>
        <end position="20"/>
    </location>
</feature>
<evidence type="ECO:0000256" key="2">
    <source>
        <dbReference type="ARBA" id="ARBA00007613"/>
    </source>
</evidence>
<comment type="caution">
    <text evidence="10">The sequence shown here is derived from an EMBL/GenBank/DDBJ whole genome shotgun (WGS) entry which is preliminary data.</text>
</comment>
<keyword evidence="6" id="KW-0472">Membrane</keyword>
<sequence>MSLRALILAALVVAAPAARADAPASGGIGLLDLAEAALAQHPTMRQAAAGRDAARHAVRDAYIGLGPRANMVFDTARERLDVFRSSTPVYRIGVSEFSNRGMTLEVVQPLFDARVFAQLAGAHATLRRAREELDGVRQRVLFEVVQAYLTALGSADGHAIASAEERTLRRQMQEVEQRGRLGLATPADADEVAARLRGAEAQTMAAAAALNEAIAGLERRTARRIAGIAPLGGRIPMPEPSPPTPETWVERARDRNAEVLVAQEAANEARAQALNAAAGTLPRVDLRFTQSHQVTGGSVYGGGSGIDDRTLLFRLTVPLFNGDGGGYPYFAARARHRASLYRVEDQRLEVEQQVRGAFEEVVSNARREPALLRAAEAQARVVVSKRQRLVGGVLRLKEVLDAERDQFQAERAVLSGRYNYLLNLMGLKRLAGDLSEADILYLDAMLDRRGRAIGRVEVAHATR</sequence>